<proteinExistence type="predicted"/>
<dbReference type="AlphaFoldDB" id="A0A517NF13"/>
<feature type="region of interest" description="Disordered" evidence="1">
    <location>
        <begin position="30"/>
        <end position="61"/>
    </location>
</feature>
<evidence type="ECO:0000313" key="2">
    <source>
        <dbReference type="EMBL" id="QDT05724.1"/>
    </source>
</evidence>
<name>A0A517NF13_9BACT</name>
<dbReference type="Proteomes" id="UP000318538">
    <property type="component" value="Chromosome"/>
</dbReference>
<feature type="compositionally biased region" description="Basic and acidic residues" evidence="1">
    <location>
        <begin position="37"/>
        <end position="48"/>
    </location>
</feature>
<dbReference type="KEGG" id="rlc:K227x_41270"/>
<dbReference type="RefSeq" id="WP_145171993.1">
    <property type="nucleotide sequence ID" value="NZ_CP036525.1"/>
</dbReference>
<keyword evidence="3" id="KW-1185">Reference proteome</keyword>
<organism evidence="2 3">
    <name type="scientific">Rubripirellula lacrimiformis</name>
    <dbReference type="NCBI Taxonomy" id="1930273"/>
    <lineage>
        <taxon>Bacteria</taxon>
        <taxon>Pseudomonadati</taxon>
        <taxon>Planctomycetota</taxon>
        <taxon>Planctomycetia</taxon>
        <taxon>Pirellulales</taxon>
        <taxon>Pirellulaceae</taxon>
        <taxon>Rubripirellula</taxon>
    </lineage>
</organism>
<gene>
    <name evidence="2" type="ORF">K227x_41270</name>
</gene>
<reference evidence="2 3" key="1">
    <citation type="submission" date="2019-02" db="EMBL/GenBank/DDBJ databases">
        <title>Deep-cultivation of Planctomycetes and their phenomic and genomic characterization uncovers novel biology.</title>
        <authorList>
            <person name="Wiegand S."/>
            <person name="Jogler M."/>
            <person name="Boedeker C."/>
            <person name="Pinto D."/>
            <person name="Vollmers J."/>
            <person name="Rivas-Marin E."/>
            <person name="Kohn T."/>
            <person name="Peeters S.H."/>
            <person name="Heuer A."/>
            <person name="Rast P."/>
            <person name="Oberbeckmann S."/>
            <person name="Bunk B."/>
            <person name="Jeske O."/>
            <person name="Meyerdierks A."/>
            <person name="Storesund J.E."/>
            <person name="Kallscheuer N."/>
            <person name="Luecker S."/>
            <person name="Lage O.M."/>
            <person name="Pohl T."/>
            <person name="Merkel B.J."/>
            <person name="Hornburger P."/>
            <person name="Mueller R.-W."/>
            <person name="Bruemmer F."/>
            <person name="Labrenz M."/>
            <person name="Spormann A.M."/>
            <person name="Op den Camp H."/>
            <person name="Overmann J."/>
            <person name="Amann R."/>
            <person name="Jetten M.S.M."/>
            <person name="Mascher T."/>
            <person name="Medema M.H."/>
            <person name="Devos D.P."/>
            <person name="Kaster A.-K."/>
            <person name="Ovreas L."/>
            <person name="Rohde M."/>
            <person name="Galperin M.Y."/>
            <person name="Jogler C."/>
        </authorList>
    </citation>
    <scope>NUCLEOTIDE SEQUENCE [LARGE SCALE GENOMIC DNA]</scope>
    <source>
        <strain evidence="2 3">K22_7</strain>
    </source>
</reference>
<accession>A0A517NF13</accession>
<evidence type="ECO:0000313" key="3">
    <source>
        <dbReference type="Proteomes" id="UP000318538"/>
    </source>
</evidence>
<protein>
    <submittedName>
        <fullName evidence="2">Uncharacterized protein</fullName>
    </submittedName>
</protein>
<dbReference type="EMBL" id="CP036525">
    <property type="protein sequence ID" value="QDT05724.1"/>
    <property type="molecule type" value="Genomic_DNA"/>
</dbReference>
<evidence type="ECO:0000256" key="1">
    <source>
        <dbReference type="SAM" id="MobiDB-lite"/>
    </source>
</evidence>
<sequence length="77" mass="8647">MKLCKRDQPTDQSGTSVSRMTSVWQRFHGMMPVQTTGDRRTPNVHRDQASPQPTKRLPAAANDATYAALLDQSFIED</sequence>